<evidence type="ECO:0000256" key="5">
    <source>
        <dbReference type="RuleBase" id="RU003406"/>
    </source>
</evidence>
<accession>A0A543J703</accession>
<dbReference type="InterPro" id="IPR036969">
    <property type="entry name" value="Citrate_synthase_sf"/>
</dbReference>
<sequence length="400" mass="42969">MDEEQQVVPTGSDERYLTTAEVARRLGVKTETVYAYASRGMLRSARLPGRRGSFFAQAEVEEFVARGRDERQPSGAVERIRTELTLLDDDRLSYRGHLATDLAASHGFESVATLLWTGELGDPERFPTDVPLVDAVRAALAALPDTARTTDRFKVATAVLGATDPLRFDLSERAVVRVGRRLVAVLADALPGPSGGGDRIAQRLAGKLGDRPVDPGLLDLALVLLADHDLAVSTVAVRVAASARAHPYAAVSAGLGAADGQYHGVASTLAYRFLRDAADDPLGALAERQRTGGVPGFGHRIYRERDPRADALFTALRRHGDAREVMAVVDAVTPGAGTFPNVDLALAALAHAFDLRPDAGEAIFALARCAGWLAHAIEEYREPGLRFRPVGVYTGRRPQR</sequence>
<dbReference type="Pfam" id="PF12728">
    <property type="entry name" value="HTH_17"/>
    <property type="match status" value="1"/>
</dbReference>
<dbReference type="OrthoDB" id="9800864at2"/>
<protein>
    <recommendedName>
        <fullName evidence="3">citrate synthase (unknown stereospecificity)</fullName>
        <ecNumber evidence="3">2.3.3.16</ecNumber>
    </recommendedName>
</protein>
<dbReference type="AlphaFoldDB" id="A0A543J703"/>
<evidence type="ECO:0000313" key="7">
    <source>
        <dbReference type="EMBL" id="TQM78610.1"/>
    </source>
</evidence>
<evidence type="ECO:0000256" key="4">
    <source>
        <dbReference type="ARBA" id="ARBA00022679"/>
    </source>
</evidence>
<dbReference type="InterPro" id="IPR041657">
    <property type="entry name" value="HTH_17"/>
</dbReference>
<dbReference type="InterPro" id="IPR016142">
    <property type="entry name" value="Citrate_synth-like_lrg_a-sub"/>
</dbReference>
<dbReference type="Gene3D" id="1.10.580.10">
    <property type="entry name" value="Citrate Synthase, domain 1"/>
    <property type="match status" value="2"/>
</dbReference>
<name>A0A543J703_9PSEU</name>
<dbReference type="GO" id="GO:0036440">
    <property type="term" value="F:citrate synthase activity"/>
    <property type="evidence" value="ECO:0007669"/>
    <property type="project" value="UniProtKB-EC"/>
</dbReference>
<dbReference type="Gene3D" id="1.10.230.10">
    <property type="entry name" value="Cytochrome P450-Terp, domain 2"/>
    <property type="match status" value="1"/>
</dbReference>
<dbReference type="SUPFAM" id="SSF48256">
    <property type="entry name" value="Citrate synthase"/>
    <property type="match status" value="1"/>
</dbReference>
<dbReference type="GO" id="GO:0005975">
    <property type="term" value="P:carbohydrate metabolic process"/>
    <property type="evidence" value="ECO:0007669"/>
    <property type="project" value="TreeGrafter"/>
</dbReference>
<dbReference type="InterPro" id="IPR010093">
    <property type="entry name" value="SinI_DNA-bd"/>
</dbReference>
<evidence type="ECO:0000256" key="1">
    <source>
        <dbReference type="ARBA" id="ARBA00005163"/>
    </source>
</evidence>
<evidence type="ECO:0000256" key="2">
    <source>
        <dbReference type="ARBA" id="ARBA00010566"/>
    </source>
</evidence>
<dbReference type="Proteomes" id="UP000316628">
    <property type="component" value="Unassembled WGS sequence"/>
</dbReference>
<dbReference type="UniPathway" id="UPA00223"/>
<keyword evidence="8" id="KW-1185">Reference proteome</keyword>
<dbReference type="GO" id="GO:0006099">
    <property type="term" value="P:tricarboxylic acid cycle"/>
    <property type="evidence" value="ECO:0007669"/>
    <property type="project" value="UniProtKB-UniPathway"/>
</dbReference>
<dbReference type="InterPro" id="IPR009061">
    <property type="entry name" value="DNA-bd_dom_put_sf"/>
</dbReference>
<dbReference type="GO" id="GO:0003677">
    <property type="term" value="F:DNA binding"/>
    <property type="evidence" value="ECO:0007669"/>
    <property type="project" value="InterPro"/>
</dbReference>
<proteinExistence type="inferred from homology"/>
<dbReference type="NCBIfam" id="TIGR01764">
    <property type="entry name" value="excise"/>
    <property type="match status" value="1"/>
</dbReference>
<dbReference type="InterPro" id="IPR016143">
    <property type="entry name" value="Citrate_synth-like_sm_a-sub"/>
</dbReference>
<dbReference type="PANTHER" id="PTHR11739">
    <property type="entry name" value="CITRATE SYNTHASE"/>
    <property type="match status" value="1"/>
</dbReference>
<feature type="domain" description="Helix-turn-helix" evidence="6">
    <location>
        <begin position="16"/>
        <end position="67"/>
    </location>
</feature>
<dbReference type="GO" id="GO:0005829">
    <property type="term" value="C:cytosol"/>
    <property type="evidence" value="ECO:0007669"/>
    <property type="project" value="TreeGrafter"/>
</dbReference>
<evidence type="ECO:0000256" key="3">
    <source>
        <dbReference type="ARBA" id="ARBA00012972"/>
    </source>
</evidence>
<dbReference type="EC" id="2.3.3.16" evidence="3"/>
<gene>
    <name evidence="7" type="ORF">FHX81_0882</name>
</gene>
<dbReference type="PROSITE" id="PS00480">
    <property type="entry name" value="CITRATE_SYNTHASE"/>
    <property type="match status" value="1"/>
</dbReference>
<keyword evidence="4 5" id="KW-0808">Transferase</keyword>
<reference evidence="7 8" key="1">
    <citation type="submission" date="2019-06" db="EMBL/GenBank/DDBJ databases">
        <title>Sequencing the genomes of 1000 actinobacteria strains.</title>
        <authorList>
            <person name="Klenk H.-P."/>
        </authorList>
    </citation>
    <scope>NUCLEOTIDE SEQUENCE [LARGE SCALE GENOMIC DNA]</scope>
    <source>
        <strain evidence="7 8">DSM 45456</strain>
    </source>
</reference>
<comment type="pathway">
    <text evidence="1">Carbohydrate metabolism; tricarboxylic acid cycle.</text>
</comment>
<dbReference type="Pfam" id="PF00285">
    <property type="entry name" value="Citrate_synt"/>
    <property type="match status" value="1"/>
</dbReference>
<dbReference type="PRINTS" id="PR00143">
    <property type="entry name" value="CITRTSNTHASE"/>
</dbReference>
<evidence type="ECO:0000259" key="6">
    <source>
        <dbReference type="Pfam" id="PF12728"/>
    </source>
</evidence>
<comment type="similarity">
    <text evidence="2 5">Belongs to the citrate synthase family.</text>
</comment>
<dbReference type="PANTHER" id="PTHR11739:SF4">
    <property type="entry name" value="CITRATE SYNTHASE, PEROXISOMAL"/>
    <property type="match status" value="1"/>
</dbReference>
<organism evidence="7 8">
    <name type="scientific">Saccharothrix saharensis</name>
    <dbReference type="NCBI Taxonomy" id="571190"/>
    <lineage>
        <taxon>Bacteria</taxon>
        <taxon>Bacillati</taxon>
        <taxon>Actinomycetota</taxon>
        <taxon>Actinomycetes</taxon>
        <taxon>Pseudonocardiales</taxon>
        <taxon>Pseudonocardiaceae</taxon>
        <taxon>Saccharothrix</taxon>
    </lineage>
</organism>
<evidence type="ECO:0000313" key="8">
    <source>
        <dbReference type="Proteomes" id="UP000316628"/>
    </source>
</evidence>
<comment type="caution">
    <text evidence="7">The sequence shown here is derived from an EMBL/GenBank/DDBJ whole genome shotgun (WGS) entry which is preliminary data.</text>
</comment>
<dbReference type="InterPro" id="IPR002020">
    <property type="entry name" value="Citrate_synthase"/>
</dbReference>
<dbReference type="SUPFAM" id="SSF46955">
    <property type="entry name" value="Putative DNA-binding domain"/>
    <property type="match status" value="1"/>
</dbReference>
<dbReference type="RefSeq" id="WP_141975321.1">
    <property type="nucleotide sequence ID" value="NZ_VFPP01000001.1"/>
</dbReference>
<dbReference type="EMBL" id="VFPP01000001">
    <property type="protein sequence ID" value="TQM78610.1"/>
    <property type="molecule type" value="Genomic_DNA"/>
</dbReference>
<dbReference type="InterPro" id="IPR019810">
    <property type="entry name" value="Citrate_synthase_AS"/>
</dbReference>